<feature type="region of interest" description="Disordered" evidence="1">
    <location>
        <begin position="82"/>
        <end position="105"/>
    </location>
</feature>
<feature type="region of interest" description="Disordered" evidence="1">
    <location>
        <begin position="127"/>
        <end position="153"/>
    </location>
</feature>
<comment type="caution">
    <text evidence="2">The sequence shown here is derived from an EMBL/GenBank/DDBJ whole genome shotgun (WGS) entry which is preliminary data.</text>
</comment>
<proteinExistence type="predicted"/>
<organism evidence="2 3">
    <name type="scientific">Mytilus galloprovincialis</name>
    <name type="common">Mediterranean mussel</name>
    <dbReference type="NCBI Taxonomy" id="29158"/>
    <lineage>
        <taxon>Eukaryota</taxon>
        <taxon>Metazoa</taxon>
        <taxon>Spiralia</taxon>
        <taxon>Lophotrochozoa</taxon>
        <taxon>Mollusca</taxon>
        <taxon>Bivalvia</taxon>
        <taxon>Autobranchia</taxon>
        <taxon>Pteriomorphia</taxon>
        <taxon>Mytilida</taxon>
        <taxon>Mytiloidea</taxon>
        <taxon>Mytilidae</taxon>
        <taxon>Mytilinae</taxon>
        <taxon>Mytilus</taxon>
    </lineage>
</organism>
<reference evidence="2" key="1">
    <citation type="submission" date="2018-11" db="EMBL/GenBank/DDBJ databases">
        <authorList>
            <person name="Alioto T."/>
            <person name="Alioto T."/>
        </authorList>
    </citation>
    <scope>NUCLEOTIDE SEQUENCE</scope>
</reference>
<dbReference type="OrthoDB" id="6184383at2759"/>
<accession>A0A8B6F634</accession>
<keyword evidence="3" id="KW-1185">Reference proteome</keyword>
<protein>
    <submittedName>
        <fullName evidence="2">Uncharacterized protein</fullName>
    </submittedName>
</protein>
<gene>
    <name evidence="2" type="ORF">MGAL_10B039294</name>
</gene>
<name>A0A8B6F634_MYTGA</name>
<evidence type="ECO:0000256" key="1">
    <source>
        <dbReference type="SAM" id="MobiDB-lite"/>
    </source>
</evidence>
<evidence type="ECO:0000313" key="2">
    <source>
        <dbReference type="EMBL" id="VDI44074.1"/>
    </source>
</evidence>
<dbReference type="Proteomes" id="UP000596742">
    <property type="component" value="Unassembled WGS sequence"/>
</dbReference>
<sequence length="249" mass="27663">MVKRFSEGPPITDVPPYSYSRKLPSMPEVTPDQEVILLKPEKDTFNSAVDSGRNLAREQKEMLEQMQIHFTPADVNVNKITRGGIRGRGKSSAIEGRETTSNSPQKRKRYMTCMMNTMISLMSQVKKSRKPVLIPPSSEPLEQPSNTPSPSVKSTITTICTADLASYLPIDVDEVNEYEAFSPEIGSPTRQILEREVVAIAKDEEVMESILPQLLGQDLPGTCSNLNVRHAISTTKPKTDDDSSHKSFI</sequence>
<feature type="compositionally biased region" description="Polar residues" evidence="1">
    <location>
        <begin position="143"/>
        <end position="153"/>
    </location>
</feature>
<dbReference type="AlphaFoldDB" id="A0A8B6F634"/>
<evidence type="ECO:0000313" key="3">
    <source>
        <dbReference type="Proteomes" id="UP000596742"/>
    </source>
</evidence>
<dbReference type="EMBL" id="UYJE01006227">
    <property type="protein sequence ID" value="VDI44074.1"/>
    <property type="molecule type" value="Genomic_DNA"/>
</dbReference>
<feature type="region of interest" description="Disordered" evidence="1">
    <location>
        <begin position="1"/>
        <end position="25"/>
    </location>
</feature>